<keyword evidence="2" id="KW-1185">Reference proteome</keyword>
<gene>
    <name evidence="1" type="ORF">M23134_03426</name>
</gene>
<comment type="caution">
    <text evidence="1">The sequence shown here is derived from an EMBL/GenBank/DDBJ whole genome shotgun (WGS) entry which is preliminary data.</text>
</comment>
<dbReference type="EMBL" id="AAWS01000017">
    <property type="protein sequence ID" value="EAY28165.1"/>
    <property type="molecule type" value="Genomic_DNA"/>
</dbReference>
<reference evidence="1 2" key="1">
    <citation type="submission" date="2007-01" db="EMBL/GenBank/DDBJ databases">
        <authorList>
            <person name="Haygood M."/>
            <person name="Podell S."/>
            <person name="Anderson C."/>
            <person name="Hopkinson B."/>
            <person name="Roe K."/>
            <person name="Barbeau K."/>
            <person name="Gaasterland T."/>
            <person name="Ferriera S."/>
            <person name="Johnson J."/>
            <person name="Kravitz S."/>
            <person name="Beeson K."/>
            <person name="Sutton G."/>
            <person name="Rogers Y.-H."/>
            <person name="Friedman R."/>
            <person name="Frazier M."/>
            <person name="Venter J.C."/>
        </authorList>
    </citation>
    <scope>NUCLEOTIDE SEQUENCE [LARGE SCALE GENOMIC DNA]</scope>
    <source>
        <strain evidence="1 2">ATCC 23134</strain>
    </source>
</reference>
<proteinExistence type="predicted"/>
<dbReference type="AlphaFoldDB" id="A1ZMY4"/>
<evidence type="ECO:0000313" key="2">
    <source>
        <dbReference type="Proteomes" id="UP000004095"/>
    </source>
</evidence>
<accession>A1ZMY4</accession>
<name>A1ZMY4_MICM2</name>
<sequence length="68" mass="8191">MLTQKLLNHDELKKKKIDAYFIRLYPTTHKYHNTTVLDLLHWENFFSHTRKNSAGKKFSKAFIEIINN</sequence>
<dbReference type="Proteomes" id="UP000004095">
    <property type="component" value="Unassembled WGS sequence"/>
</dbReference>
<organism evidence="1 2">
    <name type="scientific">Microscilla marina ATCC 23134</name>
    <dbReference type="NCBI Taxonomy" id="313606"/>
    <lineage>
        <taxon>Bacteria</taxon>
        <taxon>Pseudomonadati</taxon>
        <taxon>Bacteroidota</taxon>
        <taxon>Cytophagia</taxon>
        <taxon>Cytophagales</taxon>
        <taxon>Microscillaceae</taxon>
        <taxon>Microscilla</taxon>
    </lineage>
</organism>
<protein>
    <submittedName>
        <fullName evidence="1">Uncharacterized protein</fullName>
    </submittedName>
</protein>
<evidence type="ECO:0000313" key="1">
    <source>
        <dbReference type="EMBL" id="EAY28165.1"/>
    </source>
</evidence>